<evidence type="ECO:0000313" key="7">
    <source>
        <dbReference type="EMBL" id="NJC73093.1"/>
    </source>
</evidence>
<evidence type="ECO:0000259" key="5">
    <source>
        <dbReference type="PROSITE" id="PS50075"/>
    </source>
</evidence>
<dbReference type="InterPro" id="IPR020841">
    <property type="entry name" value="PKS_Beta-ketoAc_synthase_dom"/>
</dbReference>
<dbReference type="InterPro" id="IPR013968">
    <property type="entry name" value="PKS_KR"/>
</dbReference>
<evidence type="ECO:0000256" key="1">
    <source>
        <dbReference type="ARBA" id="ARBA00022450"/>
    </source>
</evidence>
<evidence type="ECO:0000313" key="8">
    <source>
        <dbReference type="Proteomes" id="UP000722989"/>
    </source>
</evidence>
<dbReference type="SMART" id="SM00827">
    <property type="entry name" value="PKS_AT"/>
    <property type="match status" value="1"/>
</dbReference>
<dbReference type="RefSeq" id="WP_167928001.1">
    <property type="nucleotide sequence ID" value="NZ_JAATVY010000025.1"/>
</dbReference>
<dbReference type="SUPFAM" id="SSF47336">
    <property type="entry name" value="ACP-like"/>
    <property type="match status" value="1"/>
</dbReference>
<evidence type="ECO:0000256" key="2">
    <source>
        <dbReference type="ARBA" id="ARBA00022553"/>
    </source>
</evidence>
<dbReference type="InterPro" id="IPR057326">
    <property type="entry name" value="KR_dom"/>
</dbReference>
<dbReference type="InterPro" id="IPR036736">
    <property type="entry name" value="ACP-like_sf"/>
</dbReference>
<keyword evidence="8" id="KW-1185">Reference proteome</keyword>
<feature type="domain" description="Ketosynthase family 3 (KS3)" evidence="6">
    <location>
        <begin position="2"/>
        <end position="410"/>
    </location>
</feature>
<dbReference type="InterPro" id="IPR001227">
    <property type="entry name" value="Ac_transferase_dom_sf"/>
</dbReference>
<dbReference type="InterPro" id="IPR018201">
    <property type="entry name" value="Ketoacyl_synth_AS"/>
</dbReference>
<dbReference type="Pfam" id="PF00109">
    <property type="entry name" value="ketoacyl-synt"/>
    <property type="match status" value="1"/>
</dbReference>
<gene>
    <name evidence="7" type="ORF">HC031_25740</name>
</gene>
<dbReference type="InterPro" id="IPR014030">
    <property type="entry name" value="Ketoacyl_synth_N"/>
</dbReference>
<dbReference type="InterPro" id="IPR009081">
    <property type="entry name" value="PP-bd_ACP"/>
</dbReference>
<feature type="region of interest" description="Disordered" evidence="4">
    <location>
        <begin position="1385"/>
        <end position="1406"/>
    </location>
</feature>
<dbReference type="SMART" id="SM00822">
    <property type="entry name" value="PKS_KR"/>
    <property type="match status" value="1"/>
</dbReference>
<comment type="caution">
    <text evidence="7">The sequence shown here is derived from an EMBL/GenBank/DDBJ whole genome shotgun (WGS) entry which is preliminary data.</text>
</comment>
<dbReference type="SMART" id="SM00825">
    <property type="entry name" value="PKS_KS"/>
    <property type="match status" value="1"/>
</dbReference>
<reference evidence="7 8" key="1">
    <citation type="submission" date="2020-03" db="EMBL/GenBank/DDBJ databases">
        <title>WGS of the type strain of Planosporangium spp.</title>
        <authorList>
            <person name="Thawai C."/>
        </authorList>
    </citation>
    <scope>NUCLEOTIDE SEQUENCE [LARGE SCALE GENOMIC DNA]</scope>
    <source>
        <strain evidence="7 8">TBRC 5610</strain>
    </source>
</reference>
<dbReference type="PANTHER" id="PTHR43775">
    <property type="entry name" value="FATTY ACID SYNTHASE"/>
    <property type="match status" value="1"/>
</dbReference>
<dbReference type="EMBL" id="JAATVY010000025">
    <property type="protein sequence ID" value="NJC73093.1"/>
    <property type="molecule type" value="Genomic_DNA"/>
</dbReference>
<dbReference type="Gene3D" id="3.40.366.10">
    <property type="entry name" value="Malonyl-Coenzyme A Acyl Carrier Protein, domain 2"/>
    <property type="match status" value="1"/>
</dbReference>
<dbReference type="InterPro" id="IPR020806">
    <property type="entry name" value="PKS_PP-bd"/>
</dbReference>
<protein>
    <submittedName>
        <fullName evidence="7">SDR family NAD(P)-dependent oxidoreductase</fullName>
    </submittedName>
</protein>
<dbReference type="Proteomes" id="UP000722989">
    <property type="component" value="Unassembled WGS sequence"/>
</dbReference>
<dbReference type="PROSITE" id="PS00606">
    <property type="entry name" value="KS3_1"/>
    <property type="match status" value="1"/>
</dbReference>
<keyword evidence="3" id="KW-0808">Transferase</keyword>
<dbReference type="Pfam" id="PF00550">
    <property type="entry name" value="PP-binding"/>
    <property type="match status" value="1"/>
</dbReference>
<keyword evidence="2" id="KW-0597">Phosphoprotein</keyword>
<feature type="domain" description="Carrier" evidence="5">
    <location>
        <begin position="1404"/>
        <end position="1479"/>
    </location>
</feature>
<dbReference type="InterPro" id="IPR050091">
    <property type="entry name" value="PKS_NRPS_Biosynth_Enz"/>
</dbReference>
<dbReference type="InterPro" id="IPR014043">
    <property type="entry name" value="Acyl_transferase_dom"/>
</dbReference>
<dbReference type="SMART" id="SM00823">
    <property type="entry name" value="PKS_PP"/>
    <property type="match status" value="1"/>
</dbReference>
<organism evidence="7 8">
    <name type="scientific">Planosporangium thailandense</name>
    <dbReference type="NCBI Taxonomy" id="765197"/>
    <lineage>
        <taxon>Bacteria</taxon>
        <taxon>Bacillati</taxon>
        <taxon>Actinomycetota</taxon>
        <taxon>Actinomycetes</taxon>
        <taxon>Micromonosporales</taxon>
        <taxon>Micromonosporaceae</taxon>
        <taxon>Planosporangium</taxon>
    </lineage>
</organism>
<dbReference type="Pfam" id="PF08659">
    <property type="entry name" value="KR"/>
    <property type="match status" value="1"/>
</dbReference>
<dbReference type="Pfam" id="PF16197">
    <property type="entry name" value="KAsynt_C_assoc"/>
    <property type="match status" value="1"/>
</dbReference>
<dbReference type="PANTHER" id="PTHR43775:SF37">
    <property type="entry name" value="SI:DKEY-61P9.11"/>
    <property type="match status" value="1"/>
</dbReference>
<dbReference type="Gene3D" id="3.40.50.720">
    <property type="entry name" value="NAD(P)-binding Rossmann-like Domain"/>
    <property type="match status" value="1"/>
</dbReference>
<dbReference type="Gene3D" id="3.40.47.10">
    <property type="match status" value="1"/>
</dbReference>
<dbReference type="InterPro" id="IPR036291">
    <property type="entry name" value="NAD(P)-bd_dom_sf"/>
</dbReference>
<dbReference type="SUPFAM" id="SSF53901">
    <property type="entry name" value="Thiolase-like"/>
    <property type="match status" value="1"/>
</dbReference>
<evidence type="ECO:0000259" key="6">
    <source>
        <dbReference type="PROSITE" id="PS52004"/>
    </source>
</evidence>
<dbReference type="Pfam" id="PF00698">
    <property type="entry name" value="Acyl_transf_1"/>
    <property type="match status" value="1"/>
</dbReference>
<dbReference type="InterPro" id="IPR014031">
    <property type="entry name" value="Ketoacyl_synth_C"/>
</dbReference>
<dbReference type="Gene3D" id="1.10.1200.10">
    <property type="entry name" value="ACP-like"/>
    <property type="match status" value="1"/>
</dbReference>
<dbReference type="CDD" id="cd00833">
    <property type="entry name" value="PKS"/>
    <property type="match status" value="1"/>
</dbReference>
<evidence type="ECO:0000256" key="4">
    <source>
        <dbReference type="SAM" id="MobiDB-lite"/>
    </source>
</evidence>
<keyword evidence="1" id="KW-0596">Phosphopantetheine</keyword>
<accession>A0ABX0Y415</accession>
<dbReference type="SUPFAM" id="SSF51735">
    <property type="entry name" value="NAD(P)-binding Rossmann-fold domains"/>
    <property type="match status" value="2"/>
</dbReference>
<dbReference type="SUPFAM" id="SSF52151">
    <property type="entry name" value="FabD/lysophospholipase-like"/>
    <property type="match status" value="1"/>
</dbReference>
<dbReference type="InterPro" id="IPR032821">
    <property type="entry name" value="PKS_assoc"/>
</dbReference>
<dbReference type="Pfam" id="PF02801">
    <property type="entry name" value="Ketoacyl-synt_C"/>
    <property type="match status" value="1"/>
</dbReference>
<dbReference type="PROSITE" id="PS52004">
    <property type="entry name" value="KS3_2"/>
    <property type="match status" value="1"/>
</dbReference>
<dbReference type="InterPro" id="IPR016039">
    <property type="entry name" value="Thiolase-like"/>
</dbReference>
<proteinExistence type="predicted"/>
<evidence type="ECO:0000256" key="3">
    <source>
        <dbReference type="ARBA" id="ARBA00022679"/>
    </source>
</evidence>
<dbReference type="InterPro" id="IPR016035">
    <property type="entry name" value="Acyl_Trfase/lysoPLipase"/>
</dbReference>
<dbReference type="Gene3D" id="3.30.70.3290">
    <property type="match status" value="1"/>
</dbReference>
<name>A0ABX0Y415_9ACTN</name>
<dbReference type="PROSITE" id="PS50075">
    <property type="entry name" value="CARRIER"/>
    <property type="match status" value="1"/>
</dbReference>
<sequence>MSGQVAVVGYACRVPGADDVAGLWDIVVNGRDVVTRASTNVGATSGDRVHAYGVLSGYDLFDEAFFGYSPREAAEIDPQQRLLLECAVEALEDACVRPDRLPCDVGVYASVGLSGYLLNTWQPASGAESLPALLGGDGHYAATRIAYKLGLTGPAVSVGSACSSSLLAVHLAAQAILGGECEVALAGGMDVEVPQPTSYLYQDGGILSNDGVCRPFDRHATGTVFGSGGGLVVLAAWELAQARGWPVRAVLRGSAANNDGDQKASFTAPRAGRQADVIAQALAVAGVDPAEVTYVECHGTGTDLGDRSEINALRQVFGATPPTALGSVKANLGHLRVGAGVVGLIKACEVVRRGVVPPCANLDDPTPTAVDLGARLPSEPLPIPLPPAQRVAGVSSFGFGGTNVHVVVSGHAAGTQPERRPARGSVLVTLSSAGPDSCLASAGRLAAQLRADPSIDLADVAHTLHEGRTDGAYRYAVVADDRPALADALEGRGGRVAEAWSDAPGDVLVLLPGQGTDLGPLAAGMYGWEQEFTRALDTYWAQVRRVDPTVPGLPEALAAPRELRLPAAHGLHVSIGLAVVDQLRSRGLTAAAFAGYSLGEYAAAAAAGALAGSDAVRLVVERGRILAAGAPAGDMILVDGERERLAETVPNVPVAIRVSARRHVLAVAESDIGEVLRRLDAAGLRHRRLDLGIPYHSPLLDPAARLLDEAAARTDLRADNRFLATAAASHKPVGYWGRHLAGPVDFTRVADRAAAMGVVAGCHVVDLSGDGFLARALTDGGVAPTQTVLLHETGHPVRESYLLALAQLWSRGIGVDPATPGATDRRLIPLVPRAFDRTRHAKDLVAERPDGSGGARRRLVRRERSLARWAYQPSWRMKRRGPVTEDVAGQRWLVFVDADGLAAPVVGRLRQRGVDCELVGFGPAADGVVTVTPGDEASVKAMVRGLGLDRHPIDRIVHLSCAGDLPDAGDLAGRMATIERELDLGFYPILHTLQEMATQQGARHVHLDIVARGIHALVPTSEQTIPERALLLGPALVIPQDFAFMSARTLDVGGLLDPNGRVDTGELLAELLHPAYDKAVTFGQGARWVRGYERDVLPEVPAGETPLRLRDRGVYLITGGLGGIGMTLAEYLVRTCRARLILTGLETVPDTAWDGDPASLPADPLLAERVRRIRKLVELGGEVLAVRCDAADSEQTRALFAQIEKRFGELNGVVHAAGVFETQRAFRGLDDTSREDCARRLRPKVDGTVVLSEFIRGRKLDFVLMQSSLSAQLGGLGFYAYTAGNAFMDAFAERHRNDDLPWMSVNWDGWIFRERDDDTQQSVIAPSFASPDFGVVAEIAVRPSEGAEIYARLMQLTEPHQILISTADFEARVAQWVDLTVARHDGATGPEAAPTSDPAGSSDERSDDIELEVARIWRDILGRDDVGPDSNFFALGGDSLLGVALAYRLSQHSGAVLSVITLFENPTVAAMAAEIRRLRDRRPAPAAAGGK</sequence>